<keyword evidence="1" id="KW-0614">Plasmid</keyword>
<dbReference type="Proteomes" id="UP000215367">
    <property type="component" value="Unassembled WGS sequence"/>
</dbReference>
<evidence type="ECO:0008006" key="3">
    <source>
        <dbReference type="Google" id="ProtNLM"/>
    </source>
</evidence>
<dbReference type="AlphaFoldDB" id="A0A235HAI1"/>
<geneLocation type="plasmid" evidence="1">
    <name>unnamed</name>
</geneLocation>
<protein>
    <recommendedName>
        <fullName evidence="3">DUF3891 family protein</fullName>
    </recommendedName>
</protein>
<name>A0A235HAI1_AZOBR</name>
<evidence type="ECO:0000313" key="1">
    <source>
        <dbReference type="EMBL" id="OYD82839.1"/>
    </source>
</evidence>
<proteinExistence type="predicted"/>
<comment type="caution">
    <text evidence="1">The sequence shown here is derived from an EMBL/GenBank/DDBJ whole genome shotgun (WGS) entry which is preliminary data.</text>
</comment>
<dbReference type="InterPro" id="IPR024992">
    <property type="entry name" value="DUF3891"/>
</dbReference>
<accession>A0A235HAI1</accession>
<dbReference type="Pfam" id="PF13030">
    <property type="entry name" value="DUF3891"/>
    <property type="match status" value="1"/>
</dbReference>
<reference evidence="1 2" key="1">
    <citation type="submission" date="2017-07" db="EMBL/GenBank/DDBJ databases">
        <title>Whole genome sequence of Azospirillum brasilense 2A1, a potential biofertilizer strain.</title>
        <authorList>
            <person name="Fontana C.A."/>
            <person name="Toffoli L.M."/>
            <person name="Salazar S.M."/>
            <person name="Puglisi E."/>
            <person name="Pedraza R."/>
            <person name="Bassi D."/>
            <person name="Cocconcelli P.S."/>
        </authorList>
    </citation>
    <scope>NUCLEOTIDE SEQUENCE [LARGE SCALE GENOMIC DNA]</scope>
    <source>
        <strain evidence="1 2">2A1</strain>
        <plasmid evidence="1">unnamed</plasmid>
    </source>
</reference>
<dbReference type="EMBL" id="NOWT01000018">
    <property type="protein sequence ID" value="OYD82839.1"/>
    <property type="molecule type" value="Genomic_DNA"/>
</dbReference>
<gene>
    <name evidence="1" type="ORF">CHT98_18250</name>
</gene>
<sequence>MRPTGRPASKETIPGSIRWQGTGHRLGLDHELEELIMLFRDVGKDVIAIPQPSHAWLSGQLLRAWGNGIFAPPVPYEEVCLGAELHDIGWLSWEAFPTLNPQTARPHSFQELGAAIHTSLWTDGVRRALAFGRYPALLVSLHADTIYGSFFDFAKAPPEDAALVRRFLDDQHRFQRACIEALSGNPRYTPALSPPAIERNRLLVAAVDRMSLQIGWGLTSDACIPNVPTIGEARAEIHLRSPSGEPAELVVDPWPFAANHVEVVCEGRLLRGRFTDEGAMRQALNNAETVTISTVLRHP</sequence>
<evidence type="ECO:0000313" key="2">
    <source>
        <dbReference type="Proteomes" id="UP000215367"/>
    </source>
</evidence>
<organism evidence="1 2">
    <name type="scientific">Azospirillum brasilense</name>
    <dbReference type="NCBI Taxonomy" id="192"/>
    <lineage>
        <taxon>Bacteria</taxon>
        <taxon>Pseudomonadati</taxon>
        <taxon>Pseudomonadota</taxon>
        <taxon>Alphaproteobacteria</taxon>
        <taxon>Rhodospirillales</taxon>
        <taxon>Azospirillaceae</taxon>
        <taxon>Azospirillum</taxon>
    </lineage>
</organism>